<keyword evidence="2" id="KW-1185">Reference proteome</keyword>
<gene>
    <name evidence="1" type="ORF">V2H45_15880</name>
</gene>
<accession>A0AAW9Q0T5</accession>
<evidence type="ECO:0000313" key="1">
    <source>
        <dbReference type="EMBL" id="MEE3718218.1"/>
    </source>
</evidence>
<protein>
    <submittedName>
        <fullName evidence="1">Uncharacterized protein</fullName>
    </submittedName>
</protein>
<dbReference type="Proteomes" id="UP001333818">
    <property type="component" value="Unassembled WGS sequence"/>
</dbReference>
<sequence length="104" mass="11850">MNNSNSDRDRATAEDMLPEYDFSEGVRGKHYKAYQKGHTVKIHQPDGSVNVQHFTLEEGAIMLDPDVRKYFPDAASVNHALRTLITLFPNQYDTLSMGKQNEHV</sequence>
<dbReference type="EMBL" id="JAZBJZ010000068">
    <property type="protein sequence ID" value="MEE3718218.1"/>
    <property type="molecule type" value="Genomic_DNA"/>
</dbReference>
<organism evidence="1 2">
    <name type="scientific">Tumidithrix elongata BACA0141</name>
    <dbReference type="NCBI Taxonomy" id="2716417"/>
    <lineage>
        <taxon>Bacteria</taxon>
        <taxon>Bacillati</taxon>
        <taxon>Cyanobacteriota</taxon>
        <taxon>Cyanophyceae</taxon>
        <taxon>Pseudanabaenales</taxon>
        <taxon>Pseudanabaenaceae</taxon>
        <taxon>Tumidithrix</taxon>
        <taxon>Tumidithrix elongata</taxon>
    </lineage>
</organism>
<dbReference type="RefSeq" id="WP_330484651.1">
    <property type="nucleotide sequence ID" value="NZ_JAZBJZ010000068.1"/>
</dbReference>
<dbReference type="AlphaFoldDB" id="A0AAW9Q0T5"/>
<evidence type="ECO:0000313" key="2">
    <source>
        <dbReference type="Proteomes" id="UP001333818"/>
    </source>
</evidence>
<proteinExistence type="predicted"/>
<reference evidence="1" key="1">
    <citation type="submission" date="2024-01" db="EMBL/GenBank/DDBJ databases">
        <title>Bank of Algae and Cyanobacteria of the Azores (BACA) strain genomes.</title>
        <authorList>
            <person name="Luz R."/>
            <person name="Cordeiro R."/>
            <person name="Fonseca A."/>
            <person name="Goncalves V."/>
        </authorList>
    </citation>
    <scope>NUCLEOTIDE SEQUENCE</scope>
    <source>
        <strain evidence="1">BACA0141</strain>
    </source>
</reference>
<name>A0AAW9Q0T5_9CYAN</name>
<comment type="caution">
    <text evidence="1">The sequence shown here is derived from an EMBL/GenBank/DDBJ whole genome shotgun (WGS) entry which is preliminary data.</text>
</comment>